<comment type="caution">
    <text evidence="2">The sequence shown here is derived from an EMBL/GenBank/DDBJ whole genome shotgun (WGS) entry which is preliminary data.</text>
</comment>
<gene>
    <name evidence="2" type="ORF">T230_11350</name>
</gene>
<evidence type="ECO:0000313" key="2">
    <source>
        <dbReference type="EMBL" id="ETK06637.1"/>
    </source>
</evidence>
<proteinExistence type="predicted"/>
<protein>
    <submittedName>
        <fullName evidence="2">Uncharacterized protein</fullName>
    </submittedName>
</protein>
<dbReference type="AlphaFoldDB" id="W2CJL9"/>
<dbReference type="EMBL" id="AYYE01001150">
    <property type="protein sequence ID" value="ETK06637.1"/>
    <property type="molecule type" value="Genomic_DNA"/>
</dbReference>
<dbReference type="Proteomes" id="UP000034982">
    <property type="component" value="Unassembled WGS sequence"/>
</dbReference>
<sequence length="189" mass="21148">MEQLKERIEEVAKYKEVSIRQMESACQLKRGNLSNISKCGTIGLDKASKILDAFPDISPDWLISGKGSMLRENYLKSTQNRILVGQGVNGDIHSNGIGDVNVSNVSLGASNMYDRDPLTNQMERRKVESTPNRKQENQAEILIERNRTLEAEIEGLRSQLNSKESTIKWLQGVVDSLTSKLPAPESLKF</sequence>
<organism evidence="2 3">
    <name type="scientific">Tannerella sp. oral taxon BU063 isolate Cell 1/3</name>
    <dbReference type="NCBI Taxonomy" id="1411022"/>
    <lineage>
        <taxon>Bacteria</taxon>
        <taxon>Pseudomonadati</taxon>
        <taxon>Bacteroidota</taxon>
        <taxon>Bacteroidia</taxon>
        <taxon>Bacteroidales</taxon>
        <taxon>Tannerellaceae</taxon>
        <taxon>Tannerella</taxon>
    </lineage>
</organism>
<name>W2CJL9_9BACT</name>
<accession>W2CJL9</accession>
<dbReference type="Gene3D" id="1.10.260.40">
    <property type="entry name" value="lambda repressor-like DNA-binding domains"/>
    <property type="match status" value="1"/>
</dbReference>
<reference evidence="2 3" key="1">
    <citation type="submission" date="2013-11" db="EMBL/GenBank/DDBJ databases">
        <title>Single cell genomics of uncultured Tannerella BU063 (oral taxon 286).</title>
        <authorList>
            <person name="Beall C.J."/>
            <person name="Campbell A.G."/>
            <person name="Griffen A.L."/>
            <person name="Podar M."/>
            <person name="Leys E.J."/>
        </authorList>
    </citation>
    <scope>NUCLEOTIDE SEQUENCE [LARGE SCALE GENOMIC DNA]</scope>
    <source>
        <strain evidence="2">Cell 1/3</strain>
    </source>
</reference>
<evidence type="ECO:0000256" key="1">
    <source>
        <dbReference type="SAM" id="Coils"/>
    </source>
</evidence>
<keyword evidence="1" id="KW-0175">Coiled coil</keyword>
<evidence type="ECO:0000313" key="3">
    <source>
        <dbReference type="Proteomes" id="UP000034982"/>
    </source>
</evidence>
<dbReference type="GO" id="GO:0003677">
    <property type="term" value="F:DNA binding"/>
    <property type="evidence" value="ECO:0007669"/>
    <property type="project" value="InterPro"/>
</dbReference>
<dbReference type="InterPro" id="IPR010982">
    <property type="entry name" value="Lambda_DNA-bd_dom_sf"/>
</dbReference>
<feature type="coiled-coil region" evidence="1">
    <location>
        <begin position="132"/>
        <end position="166"/>
    </location>
</feature>